<dbReference type="Pfam" id="PF00126">
    <property type="entry name" value="HTH_1"/>
    <property type="match status" value="1"/>
</dbReference>
<keyword evidence="2" id="KW-0805">Transcription regulation</keyword>
<keyword evidence="3" id="KW-0238">DNA-binding</keyword>
<evidence type="ECO:0000256" key="5">
    <source>
        <dbReference type="ARBA" id="ARBA00023163"/>
    </source>
</evidence>
<evidence type="ECO:0000256" key="1">
    <source>
        <dbReference type="ARBA" id="ARBA00009437"/>
    </source>
</evidence>
<dbReference type="PROSITE" id="PS50931">
    <property type="entry name" value="HTH_LYSR"/>
    <property type="match status" value="1"/>
</dbReference>
<evidence type="ECO:0000256" key="2">
    <source>
        <dbReference type="ARBA" id="ARBA00023015"/>
    </source>
</evidence>
<dbReference type="PANTHER" id="PTHR30346">
    <property type="entry name" value="TRANSCRIPTIONAL DUAL REGULATOR HCAR-RELATED"/>
    <property type="match status" value="1"/>
</dbReference>
<feature type="region of interest" description="Disordered" evidence="6">
    <location>
        <begin position="182"/>
        <end position="267"/>
    </location>
</feature>
<dbReference type="SUPFAM" id="SSF46785">
    <property type="entry name" value="Winged helix' DNA-binding domain"/>
    <property type="match status" value="1"/>
</dbReference>
<dbReference type="InterPro" id="IPR005119">
    <property type="entry name" value="LysR_subst-bd"/>
</dbReference>
<keyword evidence="9" id="KW-1185">Reference proteome</keyword>
<dbReference type="PANTHER" id="PTHR30346:SF29">
    <property type="entry name" value="LYSR SUBSTRATE-BINDING"/>
    <property type="match status" value="1"/>
</dbReference>
<dbReference type="CDD" id="cd00090">
    <property type="entry name" value="HTH_ARSR"/>
    <property type="match status" value="1"/>
</dbReference>
<dbReference type="EMBL" id="BAABFR010000010">
    <property type="protein sequence ID" value="GAA4386537.1"/>
    <property type="molecule type" value="Genomic_DNA"/>
</dbReference>
<accession>A0ABP8J7S9</accession>
<dbReference type="InterPro" id="IPR036390">
    <property type="entry name" value="WH_DNA-bd_sf"/>
</dbReference>
<evidence type="ECO:0000256" key="6">
    <source>
        <dbReference type="SAM" id="MobiDB-lite"/>
    </source>
</evidence>
<name>A0ABP8J7S9_9ACTN</name>
<dbReference type="Gene3D" id="1.10.10.10">
    <property type="entry name" value="Winged helix-like DNA-binding domain superfamily/Winged helix DNA-binding domain"/>
    <property type="match status" value="1"/>
</dbReference>
<evidence type="ECO:0000256" key="3">
    <source>
        <dbReference type="ARBA" id="ARBA00023125"/>
    </source>
</evidence>
<evidence type="ECO:0000256" key="4">
    <source>
        <dbReference type="ARBA" id="ARBA00023159"/>
    </source>
</evidence>
<dbReference type="Pfam" id="PF03466">
    <property type="entry name" value="LysR_substrate"/>
    <property type="match status" value="2"/>
</dbReference>
<sequence>MFMDVHRLRILREFADRGTVAATADALAMTPSAVSQQLKVLAREAGVELLEPDGRRIRLTDAGLALVARAESVLAELDRARAEMDRYRSTPMGVVRLTMFPSAAELLLPDVLRRVAGAGFAVRAADVDLPGTELPAMLADADVVVTHRDERAAPLGGPRIASRELMREPIDLVVPVGHPLAERARRRERSERAESVGRRERSERAESVGRRERSERAESVGRRERSERAESVGRRERSERAESVGRRERSERAESVGRRERSERAESVPRVDPAALGELDWISVRDGFPVDDVLRSFATITGVQPRIVQRINDFHTMQAMVAAGLGVALVARHAVTHPGVVGIEIADVRAARIVEVATRPGAHRRPAIAAVLSALDAAVAALGP</sequence>
<comment type="similarity">
    <text evidence="1">Belongs to the LysR transcriptional regulatory family.</text>
</comment>
<dbReference type="Gene3D" id="3.40.190.10">
    <property type="entry name" value="Periplasmic binding protein-like II"/>
    <property type="match status" value="4"/>
</dbReference>
<organism evidence="8 9">
    <name type="scientific">Tsukamurella soli</name>
    <dbReference type="NCBI Taxonomy" id="644556"/>
    <lineage>
        <taxon>Bacteria</taxon>
        <taxon>Bacillati</taxon>
        <taxon>Actinomycetota</taxon>
        <taxon>Actinomycetes</taxon>
        <taxon>Mycobacteriales</taxon>
        <taxon>Tsukamurellaceae</taxon>
        <taxon>Tsukamurella</taxon>
    </lineage>
</organism>
<dbReference type="InterPro" id="IPR000847">
    <property type="entry name" value="LysR_HTH_N"/>
</dbReference>
<feature type="domain" description="HTH lysR-type" evidence="7">
    <location>
        <begin position="3"/>
        <end position="60"/>
    </location>
</feature>
<evidence type="ECO:0000259" key="7">
    <source>
        <dbReference type="PROSITE" id="PS50931"/>
    </source>
</evidence>
<comment type="caution">
    <text evidence="8">The sequence shown here is derived from an EMBL/GenBank/DDBJ whole genome shotgun (WGS) entry which is preliminary data.</text>
</comment>
<reference evidence="9" key="1">
    <citation type="journal article" date="2019" name="Int. J. Syst. Evol. Microbiol.">
        <title>The Global Catalogue of Microorganisms (GCM) 10K type strain sequencing project: providing services to taxonomists for standard genome sequencing and annotation.</title>
        <authorList>
            <consortium name="The Broad Institute Genomics Platform"/>
            <consortium name="The Broad Institute Genome Sequencing Center for Infectious Disease"/>
            <person name="Wu L."/>
            <person name="Ma J."/>
        </authorList>
    </citation>
    <scope>NUCLEOTIDE SEQUENCE [LARGE SCALE GENOMIC DNA]</scope>
    <source>
        <strain evidence="9">JCM 17688</strain>
    </source>
</reference>
<gene>
    <name evidence="8" type="ORF">GCM10023147_09910</name>
</gene>
<protein>
    <recommendedName>
        <fullName evidence="7">HTH lysR-type domain-containing protein</fullName>
    </recommendedName>
</protein>
<dbReference type="InterPro" id="IPR036388">
    <property type="entry name" value="WH-like_DNA-bd_sf"/>
</dbReference>
<keyword evidence="4" id="KW-0010">Activator</keyword>
<keyword evidence="5" id="KW-0804">Transcription</keyword>
<dbReference type="SUPFAM" id="SSF53850">
    <property type="entry name" value="Periplasmic binding protein-like II"/>
    <property type="match status" value="2"/>
</dbReference>
<dbReference type="InterPro" id="IPR011991">
    <property type="entry name" value="ArsR-like_HTH"/>
</dbReference>
<proteinExistence type="inferred from homology"/>
<evidence type="ECO:0000313" key="8">
    <source>
        <dbReference type="EMBL" id="GAA4386537.1"/>
    </source>
</evidence>
<dbReference type="Proteomes" id="UP001500635">
    <property type="component" value="Unassembled WGS sequence"/>
</dbReference>
<evidence type="ECO:0000313" key="9">
    <source>
        <dbReference type="Proteomes" id="UP001500635"/>
    </source>
</evidence>